<accession>A0A420ITM5</accession>
<sequence length="532" mass="60435">MEECQNGVTDWVWKDGVGGYAEFIEKQKEREISETPSDVFGAVLFDQGDVTLANLVWMSMKRKMVMVMEAGSVSTSASSYSSDLWHSEIFNYISYGHYDKKMDRVQLRALLHKYSSYRIIDGTMFRLLSGEKRRCILQSEVSEVLSMAHDRGGHWSAEQTLNHLRKYYWPRMASDIRSYVLGCLRCAKHGVKGLNMPQSSARVTAPFILLGVDLIGPLPDVDLDVHEAWVRLWPQLSDVYNQWKCAYGPQFKNYPFEVEQTPQPSIKFKFSHVLPFGSKAVKNFLENLGVIPIPAPVGAHRSVGIVEKHNDLIERVLKKGFGMWPLELQDAVKSLNVRVVKNLGYTPHEILFGFQPVKPIGQMYPSANLVELQKSIRNLKKVDTEDDMCMAQLSFIVRRNSLREQTTFKDDGRRAVQKDRHDSGLSSSSVFSLGFLVMLYDEAQAKKKLRASYRGPFVILGYGGDHGRSYVLRQISGQPIYRTFHGDQLKLFRPREGYLVSKHEEGHLGYQNICGKSTYAKLPSSATKGRVG</sequence>
<proteinExistence type="predicted"/>
<dbReference type="GO" id="GO:0003676">
    <property type="term" value="F:nucleic acid binding"/>
    <property type="evidence" value="ECO:0007669"/>
    <property type="project" value="InterPro"/>
</dbReference>
<organism evidence="2 3">
    <name type="scientific">Golovinomyces cichoracearum</name>
    <dbReference type="NCBI Taxonomy" id="62708"/>
    <lineage>
        <taxon>Eukaryota</taxon>
        <taxon>Fungi</taxon>
        <taxon>Dikarya</taxon>
        <taxon>Ascomycota</taxon>
        <taxon>Pezizomycotina</taxon>
        <taxon>Leotiomycetes</taxon>
        <taxon>Erysiphales</taxon>
        <taxon>Erysiphaceae</taxon>
        <taxon>Golovinomyces</taxon>
    </lineage>
</organism>
<feature type="domain" description="Integrase zinc-binding" evidence="1">
    <location>
        <begin position="138"/>
        <end position="189"/>
    </location>
</feature>
<evidence type="ECO:0000259" key="1">
    <source>
        <dbReference type="Pfam" id="PF17921"/>
    </source>
</evidence>
<dbReference type="Pfam" id="PF17921">
    <property type="entry name" value="Integrase_H2C2"/>
    <property type="match status" value="1"/>
</dbReference>
<comment type="caution">
    <text evidence="2">The sequence shown here is derived from an EMBL/GenBank/DDBJ whole genome shotgun (WGS) entry which is preliminary data.</text>
</comment>
<dbReference type="PANTHER" id="PTHR47266">
    <property type="entry name" value="ENDONUCLEASE-RELATED"/>
    <property type="match status" value="1"/>
</dbReference>
<dbReference type="InterPro" id="IPR036397">
    <property type="entry name" value="RNaseH_sf"/>
</dbReference>
<gene>
    <name evidence="2" type="ORF">GcC1_060044</name>
</gene>
<dbReference type="InterPro" id="IPR041588">
    <property type="entry name" value="Integrase_H2C2"/>
</dbReference>
<name>A0A420ITM5_9PEZI</name>
<protein>
    <submittedName>
        <fullName evidence="2">Putative eka-like protein</fullName>
    </submittedName>
</protein>
<evidence type="ECO:0000313" key="3">
    <source>
        <dbReference type="Proteomes" id="UP000285405"/>
    </source>
</evidence>
<dbReference type="Proteomes" id="UP000285405">
    <property type="component" value="Unassembled WGS sequence"/>
</dbReference>
<dbReference type="SUPFAM" id="SSF53098">
    <property type="entry name" value="Ribonuclease H-like"/>
    <property type="match status" value="1"/>
</dbReference>
<dbReference type="EMBL" id="MCBR01006026">
    <property type="protein sequence ID" value="RKF77877.1"/>
    <property type="molecule type" value="Genomic_DNA"/>
</dbReference>
<dbReference type="Gene3D" id="1.10.340.70">
    <property type="match status" value="1"/>
</dbReference>
<dbReference type="AlphaFoldDB" id="A0A420ITM5"/>
<dbReference type="Gene3D" id="3.30.420.10">
    <property type="entry name" value="Ribonuclease H-like superfamily/Ribonuclease H"/>
    <property type="match status" value="1"/>
</dbReference>
<dbReference type="OrthoDB" id="5153223at2759"/>
<dbReference type="InterPro" id="IPR012337">
    <property type="entry name" value="RNaseH-like_sf"/>
</dbReference>
<dbReference type="InterPro" id="IPR052160">
    <property type="entry name" value="Gypsy_RT_Integrase-like"/>
</dbReference>
<reference evidence="2 3" key="1">
    <citation type="journal article" date="2018" name="BMC Genomics">
        <title>Comparative genome analyses reveal sequence features reflecting distinct modes of host-adaptation between dicot and monocot powdery mildew.</title>
        <authorList>
            <person name="Wu Y."/>
            <person name="Ma X."/>
            <person name="Pan Z."/>
            <person name="Kale S.D."/>
            <person name="Song Y."/>
            <person name="King H."/>
            <person name="Zhang Q."/>
            <person name="Presley C."/>
            <person name="Deng X."/>
            <person name="Wei C.I."/>
            <person name="Xiao S."/>
        </authorList>
    </citation>
    <scope>NUCLEOTIDE SEQUENCE [LARGE SCALE GENOMIC DNA]</scope>
    <source>
        <strain evidence="2">UCSC1</strain>
    </source>
</reference>
<evidence type="ECO:0000313" key="2">
    <source>
        <dbReference type="EMBL" id="RKF77877.1"/>
    </source>
</evidence>